<feature type="domain" description="FAD-binding" evidence="5">
    <location>
        <begin position="24"/>
        <end position="377"/>
    </location>
</feature>
<evidence type="ECO:0000256" key="2">
    <source>
        <dbReference type="ARBA" id="ARBA00022630"/>
    </source>
</evidence>
<keyword evidence="4" id="KW-0560">Oxidoreductase</keyword>
<evidence type="ECO:0000259" key="5">
    <source>
        <dbReference type="Pfam" id="PF01494"/>
    </source>
</evidence>
<dbReference type="AlphaFoldDB" id="A0AAN7TA54"/>
<evidence type="ECO:0000256" key="3">
    <source>
        <dbReference type="ARBA" id="ARBA00022827"/>
    </source>
</evidence>
<dbReference type="PRINTS" id="PR00420">
    <property type="entry name" value="RNGMNOXGNASE"/>
</dbReference>
<organism evidence="6 7">
    <name type="scientific">Meristemomyces frigidus</name>
    <dbReference type="NCBI Taxonomy" id="1508187"/>
    <lineage>
        <taxon>Eukaryota</taxon>
        <taxon>Fungi</taxon>
        <taxon>Dikarya</taxon>
        <taxon>Ascomycota</taxon>
        <taxon>Pezizomycotina</taxon>
        <taxon>Dothideomycetes</taxon>
        <taxon>Dothideomycetidae</taxon>
        <taxon>Mycosphaerellales</taxon>
        <taxon>Teratosphaeriaceae</taxon>
        <taxon>Meristemomyces</taxon>
    </lineage>
</organism>
<dbReference type="InterPro" id="IPR050641">
    <property type="entry name" value="RIFMO-like"/>
</dbReference>
<dbReference type="PANTHER" id="PTHR43004">
    <property type="entry name" value="TRK SYSTEM POTASSIUM UPTAKE PROTEIN"/>
    <property type="match status" value="1"/>
</dbReference>
<evidence type="ECO:0000313" key="6">
    <source>
        <dbReference type="EMBL" id="KAK5107936.1"/>
    </source>
</evidence>
<evidence type="ECO:0000256" key="4">
    <source>
        <dbReference type="ARBA" id="ARBA00023002"/>
    </source>
</evidence>
<name>A0AAN7TA54_9PEZI</name>
<proteinExistence type="predicted"/>
<dbReference type="EMBL" id="JAVRRL010000101">
    <property type="protein sequence ID" value="KAK5107936.1"/>
    <property type="molecule type" value="Genomic_DNA"/>
</dbReference>
<gene>
    <name evidence="6" type="ORF">LTR62_000541</name>
</gene>
<dbReference type="Gene3D" id="3.50.50.60">
    <property type="entry name" value="FAD/NAD(P)-binding domain"/>
    <property type="match status" value="1"/>
</dbReference>
<accession>A0AAN7TA54</accession>
<reference evidence="6" key="1">
    <citation type="submission" date="2023-08" db="EMBL/GenBank/DDBJ databases">
        <title>Black Yeasts Isolated from many extreme environments.</title>
        <authorList>
            <person name="Coleine C."/>
            <person name="Stajich J.E."/>
            <person name="Selbmann L."/>
        </authorList>
    </citation>
    <scope>NUCLEOTIDE SEQUENCE</scope>
    <source>
        <strain evidence="6">CCFEE 5401</strain>
    </source>
</reference>
<keyword evidence="3" id="KW-0274">FAD</keyword>
<keyword evidence="2" id="KW-0285">Flavoprotein</keyword>
<comment type="caution">
    <text evidence="6">The sequence shown here is derived from an EMBL/GenBank/DDBJ whole genome shotgun (WGS) entry which is preliminary data.</text>
</comment>
<dbReference type="GO" id="GO:0016709">
    <property type="term" value="F:oxidoreductase activity, acting on paired donors, with incorporation or reduction of molecular oxygen, NAD(P)H as one donor, and incorporation of one atom of oxygen"/>
    <property type="evidence" value="ECO:0007669"/>
    <property type="project" value="UniProtKB-ARBA"/>
</dbReference>
<dbReference type="PANTHER" id="PTHR43004:SF19">
    <property type="entry name" value="BINDING MONOOXYGENASE, PUTATIVE (JCVI)-RELATED"/>
    <property type="match status" value="1"/>
</dbReference>
<dbReference type="InterPro" id="IPR002938">
    <property type="entry name" value="FAD-bd"/>
</dbReference>
<dbReference type="Gene3D" id="3.30.70.2450">
    <property type="match status" value="1"/>
</dbReference>
<protein>
    <recommendedName>
        <fullName evidence="5">FAD-binding domain-containing protein</fullName>
    </recommendedName>
</protein>
<dbReference type="SUPFAM" id="SSF51905">
    <property type="entry name" value="FAD/NAD(P)-binding domain"/>
    <property type="match status" value="1"/>
</dbReference>
<dbReference type="InterPro" id="IPR036188">
    <property type="entry name" value="FAD/NAD-bd_sf"/>
</dbReference>
<evidence type="ECO:0000313" key="7">
    <source>
        <dbReference type="Proteomes" id="UP001310890"/>
    </source>
</evidence>
<evidence type="ECO:0000256" key="1">
    <source>
        <dbReference type="ARBA" id="ARBA00001974"/>
    </source>
</evidence>
<dbReference type="GO" id="GO:0071949">
    <property type="term" value="F:FAD binding"/>
    <property type="evidence" value="ECO:0007669"/>
    <property type="project" value="InterPro"/>
</dbReference>
<dbReference type="Pfam" id="PF01494">
    <property type="entry name" value="FAD_binding_3"/>
    <property type="match status" value="1"/>
</dbReference>
<dbReference type="Proteomes" id="UP001310890">
    <property type="component" value="Unassembled WGS sequence"/>
</dbReference>
<sequence length="462" mass="51949">MMPANPNTNPSTPSAPPPPPFRRILIVGAGPSALLLALLLAQHNIPTLILEAWPHLDTRLRATQYGVPATRLFLRAGLLPDIRAASIPKFPSICWRRVADGEKLVEVDMSVVEDEEERMTVLQLGEMIGIMYSHCVDPGKGGKGLIDIRFNHRVVGTGQDGEQAWVECEIGDDSKGEVVRTERISADYVVGCDGAGSAVRKSLYGHEWPGQTFDFQFIVQNVYYDGFEQHGWDGGNYMVDPDHWGLIARRGFGGMWRITYGDNEPGLTEEEYLKRRDWHFKAMLPGHPDPEQYKVEATNMYKIHNRCVPAFRKGRILLAADAAHVCNPMGGYGCMTACLDVGGLADCFIGYHQGLADESILDTYAEVRRNIFLKYVDKRSIKNLNRCWKSDPWTVKDSDPFFNLLREIDEDKSKQSLKAFLMKVSSIEYDFTQHYDRGGERVDTRQGEGWKEGGMDVPMVEA</sequence>
<comment type="cofactor">
    <cofactor evidence="1">
        <name>FAD</name>
        <dbReference type="ChEBI" id="CHEBI:57692"/>
    </cofactor>
</comment>